<keyword evidence="2" id="KW-1185">Reference proteome</keyword>
<proteinExistence type="predicted"/>
<protein>
    <submittedName>
        <fullName evidence="1">Uncharacterized protein</fullName>
    </submittedName>
</protein>
<evidence type="ECO:0000313" key="2">
    <source>
        <dbReference type="Proteomes" id="UP001372338"/>
    </source>
</evidence>
<name>A0AAN9J009_CROPI</name>
<dbReference type="EMBL" id="JAYWIO010000001">
    <property type="protein sequence ID" value="KAK7289567.1"/>
    <property type="molecule type" value="Genomic_DNA"/>
</dbReference>
<organism evidence="1 2">
    <name type="scientific">Crotalaria pallida</name>
    <name type="common">Smooth rattlebox</name>
    <name type="synonym">Crotalaria striata</name>
    <dbReference type="NCBI Taxonomy" id="3830"/>
    <lineage>
        <taxon>Eukaryota</taxon>
        <taxon>Viridiplantae</taxon>
        <taxon>Streptophyta</taxon>
        <taxon>Embryophyta</taxon>
        <taxon>Tracheophyta</taxon>
        <taxon>Spermatophyta</taxon>
        <taxon>Magnoliopsida</taxon>
        <taxon>eudicotyledons</taxon>
        <taxon>Gunneridae</taxon>
        <taxon>Pentapetalae</taxon>
        <taxon>rosids</taxon>
        <taxon>fabids</taxon>
        <taxon>Fabales</taxon>
        <taxon>Fabaceae</taxon>
        <taxon>Papilionoideae</taxon>
        <taxon>50 kb inversion clade</taxon>
        <taxon>genistoids sensu lato</taxon>
        <taxon>core genistoids</taxon>
        <taxon>Crotalarieae</taxon>
        <taxon>Crotalaria</taxon>
    </lineage>
</organism>
<reference evidence="1 2" key="1">
    <citation type="submission" date="2024-01" db="EMBL/GenBank/DDBJ databases">
        <title>The genomes of 5 underutilized Papilionoideae crops provide insights into root nodulation and disease resistanc.</title>
        <authorList>
            <person name="Yuan L."/>
        </authorList>
    </citation>
    <scope>NUCLEOTIDE SEQUENCE [LARGE SCALE GENOMIC DNA]</scope>
    <source>
        <strain evidence="1">ZHUSHIDOU_FW_LH</strain>
        <tissue evidence="1">Leaf</tissue>
    </source>
</reference>
<sequence length="143" mass="14604">MVSEQFPSAFGVTFKDGFLTEIPNSEVVLCGKGGFHGGSRGGRNGSLGGARGSDEDVQGGACIGGGVWRQRVADSSMIGGGFAGCSAEVAGGGSVFRDGVVTRERIGFWREEDGSVFVVVRGSCCSPTTMVPFLATAPMVETA</sequence>
<comment type="caution">
    <text evidence="1">The sequence shown here is derived from an EMBL/GenBank/DDBJ whole genome shotgun (WGS) entry which is preliminary data.</text>
</comment>
<dbReference type="AlphaFoldDB" id="A0AAN9J009"/>
<dbReference type="Proteomes" id="UP001372338">
    <property type="component" value="Unassembled WGS sequence"/>
</dbReference>
<gene>
    <name evidence="1" type="ORF">RIF29_03299</name>
</gene>
<evidence type="ECO:0000313" key="1">
    <source>
        <dbReference type="EMBL" id="KAK7289567.1"/>
    </source>
</evidence>
<accession>A0AAN9J009</accession>